<keyword evidence="2" id="KW-0812">Transmembrane</keyword>
<reference evidence="3 4" key="1">
    <citation type="journal article" date="2024" name="J Genomics">
        <title>Draft genome sequencing and assembly of Favolaschia claudopus CIRM-BRFM 2984 isolated from oak limbs.</title>
        <authorList>
            <person name="Navarro D."/>
            <person name="Drula E."/>
            <person name="Chaduli D."/>
            <person name="Cazenave R."/>
            <person name="Ahrendt S."/>
            <person name="Wang J."/>
            <person name="Lipzen A."/>
            <person name="Daum C."/>
            <person name="Barry K."/>
            <person name="Grigoriev I.V."/>
            <person name="Favel A."/>
            <person name="Rosso M.N."/>
            <person name="Martin F."/>
        </authorList>
    </citation>
    <scope>NUCLEOTIDE SEQUENCE [LARGE SCALE GENOMIC DNA]</scope>
    <source>
        <strain evidence="3 4">CIRM-BRFM 2984</strain>
    </source>
</reference>
<keyword evidence="4" id="KW-1185">Reference proteome</keyword>
<keyword evidence="2" id="KW-0472">Membrane</keyword>
<accession>A0AAV9ZGN6</accession>
<keyword evidence="2" id="KW-1133">Transmembrane helix</keyword>
<dbReference type="AlphaFoldDB" id="A0AAV9ZGN6"/>
<sequence>MRSSHLLRLSSYHHHCSQASHSHRSALRIDYIPRNDNTALLVERNAALAVCRTRFTIRWDIVDGVRAQQYRQHSPICSLRHIRVRVILSTNTSSLSITSKHQTGSGKQTRTRRSGARGCIRPERRLHLRRFVGARRFKLGRPAVTPFVEKGAPEKEVLERHETPTRRDGRNVWDIVRYLRLYTAVYTVVHPTITPNATTYASASPSTQVAQCVSTISTPKSDAGDWVTVVDKVGAEYLVVVTAKIPREHEDCGEDADEEVSPDRDFRVALTSSRFSIQYTTNWSRVNPNSCVIVTKVCALFAIFVFLQSLIIYSS</sequence>
<protein>
    <submittedName>
        <fullName evidence="3">Uncharacterized protein</fullName>
    </submittedName>
</protein>
<comment type="caution">
    <text evidence="3">The sequence shown here is derived from an EMBL/GenBank/DDBJ whole genome shotgun (WGS) entry which is preliminary data.</text>
</comment>
<evidence type="ECO:0000313" key="3">
    <source>
        <dbReference type="EMBL" id="KAK6981381.1"/>
    </source>
</evidence>
<gene>
    <name evidence="3" type="ORF">R3P38DRAFT_3463698</name>
</gene>
<dbReference type="EMBL" id="JAWWNJ010000150">
    <property type="protein sequence ID" value="KAK6981381.1"/>
    <property type="molecule type" value="Genomic_DNA"/>
</dbReference>
<dbReference type="Proteomes" id="UP001362999">
    <property type="component" value="Unassembled WGS sequence"/>
</dbReference>
<name>A0AAV9ZGN6_9AGAR</name>
<feature type="region of interest" description="Disordered" evidence="1">
    <location>
        <begin position="97"/>
        <end position="117"/>
    </location>
</feature>
<proteinExistence type="predicted"/>
<feature type="transmembrane region" description="Helical" evidence="2">
    <location>
        <begin position="293"/>
        <end position="313"/>
    </location>
</feature>
<organism evidence="3 4">
    <name type="scientific">Favolaschia claudopus</name>
    <dbReference type="NCBI Taxonomy" id="2862362"/>
    <lineage>
        <taxon>Eukaryota</taxon>
        <taxon>Fungi</taxon>
        <taxon>Dikarya</taxon>
        <taxon>Basidiomycota</taxon>
        <taxon>Agaricomycotina</taxon>
        <taxon>Agaricomycetes</taxon>
        <taxon>Agaricomycetidae</taxon>
        <taxon>Agaricales</taxon>
        <taxon>Marasmiineae</taxon>
        <taxon>Mycenaceae</taxon>
        <taxon>Favolaschia</taxon>
    </lineage>
</organism>
<evidence type="ECO:0000313" key="4">
    <source>
        <dbReference type="Proteomes" id="UP001362999"/>
    </source>
</evidence>
<evidence type="ECO:0000256" key="2">
    <source>
        <dbReference type="SAM" id="Phobius"/>
    </source>
</evidence>
<evidence type="ECO:0000256" key="1">
    <source>
        <dbReference type="SAM" id="MobiDB-lite"/>
    </source>
</evidence>